<dbReference type="EMBL" id="JANHOH010000016">
    <property type="protein sequence ID" value="MCQ6961544.1"/>
    <property type="molecule type" value="Genomic_DNA"/>
</dbReference>
<accession>A0ABT1TA78</accession>
<name>A0ABT1TA78_9SPHI</name>
<gene>
    <name evidence="2" type="ORF">NPE20_26460</name>
</gene>
<evidence type="ECO:0000313" key="3">
    <source>
        <dbReference type="Proteomes" id="UP001204376"/>
    </source>
</evidence>
<feature type="region of interest" description="Disordered" evidence="1">
    <location>
        <begin position="39"/>
        <end position="63"/>
    </location>
</feature>
<evidence type="ECO:0000256" key="1">
    <source>
        <dbReference type="SAM" id="MobiDB-lite"/>
    </source>
</evidence>
<comment type="caution">
    <text evidence="2">The sequence shown here is derived from an EMBL/GenBank/DDBJ whole genome shotgun (WGS) entry which is preliminary data.</text>
</comment>
<keyword evidence="3" id="KW-1185">Reference proteome</keyword>
<sequence length="63" mass="6659">MTTRSIEEQIAVIRDTATKATSSKEAAAAFLIRAGINDASTKTDSAHKANSNKNTSSSGRFTK</sequence>
<dbReference type="RefSeq" id="WP_256541709.1">
    <property type="nucleotide sequence ID" value="NZ_JANHOH010000016.1"/>
</dbReference>
<evidence type="ECO:0000313" key="2">
    <source>
        <dbReference type="EMBL" id="MCQ6961544.1"/>
    </source>
</evidence>
<proteinExistence type="predicted"/>
<reference evidence="2 3" key="1">
    <citation type="submission" date="2022-07" db="EMBL/GenBank/DDBJ databases">
        <title>Mucilaginibacter sp. JC4.</title>
        <authorList>
            <person name="Le V."/>
            <person name="Ko S.-R."/>
            <person name="Ahn C.-Y."/>
            <person name="Oh H.-M."/>
        </authorList>
    </citation>
    <scope>NUCLEOTIDE SEQUENCE [LARGE SCALE GENOMIC DNA]</scope>
    <source>
        <strain evidence="2 3">JC4</strain>
    </source>
</reference>
<dbReference type="Proteomes" id="UP001204376">
    <property type="component" value="Unassembled WGS sequence"/>
</dbReference>
<organism evidence="2 3">
    <name type="scientific">Mucilaginibacter aquariorum</name>
    <dbReference type="NCBI Taxonomy" id="2967225"/>
    <lineage>
        <taxon>Bacteria</taxon>
        <taxon>Pseudomonadati</taxon>
        <taxon>Bacteroidota</taxon>
        <taxon>Sphingobacteriia</taxon>
        <taxon>Sphingobacteriales</taxon>
        <taxon>Sphingobacteriaceae</taxon>
        <taxon>Mucilaginibacter</taxon>
    </lineage>
</organism>
<protein>
    <submittedName>
        <fullName evidence="2">Uncharacterized protein</fullName>
    </submittedName>
</protein>